<evidence type="ECO:0000313" key="1">
    <source>
        <dbReference type="EMBL" id="KAK8213345.1"/>
    </source>
</evidence>
<organism evidence="1 2">
    <name type="scientific">Zalaria obscura</name>
    <dbReference type="NCBI Taxonomy" id="2024903"/>
    <lineage>
        <taxon>Eukaryota</taxon>
        <taxon>Fungi</taxon>
        <taxon>Dikarya</taxon>
        <taxon>Ascomycota</taxon>
        <taxon>Pezizomycotina</taxon>
        <taxon>Dothideomycetes</taxon>
        <taxon>Dothideomycetidae</taxon>
        <taxon>Dothideales</taxon>
        <taxon>Zalariaceae</taxon>
        <taxon>Zalaria</taxon>
    </lineage>
</organism>
<dbReference type="Proteomes" id="UP001320706">
    <property type="component" value="Unassembled WGS sequence"/>
</dbReference>
<dbReference type="EMBL" id="JAMKPW020000011">
    <property type="protein sequence ID" value="KAK8213345.1"/>
    <property type="molecule type" value="Genomic_DNA"/>
</dbReference>
<proteinExistence type="predicted"/>
<sequence>MSEASGNEGKPEEKSIFSPREEAVLKAAWLCLKSGVPEIDMEKLKEKAGFNTIKTTQNTWGKIKQKLFTDEEGNSMPVPSKPAASESPTKTKPKKGPATPKKRGKSGDDDEEHEDEGNTSPKKKGRKSPVKKGVKAEQEDIA</sequence>
<accession>A0ACC3SGH7</accession>
<evidence type="ECO:0000313" key="2">
    <source>
        <dbReference type="Proteomes" id="UP001320706"/>
    </source>
</evidence>
<reference evidence="1" key="1">
    <citation type="submission" date="2024-02" db="EMBL/GenBank/DDBJ databases">
        <title>Metagenome Assembled Genome of Zalaria obscura JY119.</title>
        <authorList>
            <person name="Vighnesh L."/>
            <person name="Jagadeeshwari U."/>
            <person name="Venkata Ramana C."/>
            <person name="Sasikala C."/>
        </authorList>
    </citation>
    <scope>NUCLEOTIDE SEQUENCE</scope>
    <source>
        <strain evidence="1">JY119</strain>
    </source>
</reference>
<comment type="caution">
    <text evidence="1">The sequence shown here is derived from an EMBL/GenBank/DDBJ whole genome shotgun (WGS) entry which is preliminary data.</text>
</comment>
<name>A0ACC3SGH7_9PEZI</name>
<protein>
    <submittedName>
        <fullName evidence="1">Uncharacterized protein</fullName>
    </submittedName>
</protein>
<gene>
    <name evidence="1" type="ORF">M8818_002644</name>
</gene>
<keyword evidence="2" id="KW-1185">Reference proteome</keyword>